<sequence length="126" mass="13948">MTLVVSKQLMPVYDKPLIYYPLSTLILSGIRKILTTSTPDDLPRFRQLLGDGRRWGIEYTFAEQPRPDGLAQAFHIGADSVSSEPSALVLGDNIFYGHGLLEELAMARARTEEGGAVIFVLKIIEV</sequence>
<evidence type="ECO:0000313" key="11">
    <source>
        <dbReference type="Proteomes" id="UP000600449"/>
    </source>
</evidence>
<comment type="similarity">
    <text evidence="2">Belongs to the glucose-1-phosphate thymidylyltransferase family.</text>
</comment>
<evidence type="ECO:0000256" key="2">
    <source>
        <dbReference type="ARBA" id="ARBA00010480"/>
    </source>
</evidence>
<dbReference type="Proteomes" id="UP000600449">
    <property type="component" value="Unassembled WGS sequence"/>
</dbReference>
<dbReference type="EMBL" id="BMMF01000012">
    <property type="protein sequence ID" value="GGK47350.1"/>
    <property type="molecule type" value="Genomic_DNA"/>
</dbReference>
<dbReference type="Pfam" id="PF00483">
    <property type="entry name" value="NTP_transferase"/>
    <property type="match status" value="1"/>
</dbReference>
<evidence type="ECO:0000256" key="1">
    <source>
        <dbReference type="ARBA" id="ARBA00001946"/>
    </source>
</evidence>
<evidence type="ECO:0000256" key="3">
    <source>
        <dbReference type="ARBA" id="ARBA00012461"/>
    </source>
</evidence>
<dbReference type="AlphaFoldDB" id="A0A917QF11"/>
<evidence type="ECO:0000313" key="10">
    <source>
        <dbReference type="EMBL" id="GGK47350.1"/>
    </source>
</evidence>
<dbReference type="InterPro" id="IPR029044">
    <property type="entry name" value="Nucleotide-diphossugar_trans"/>
</dbReference>
<reference evidence="10 11" key="1">
    <citation type="journal article" date="2014" name="Int. J. Syst. Evol. Microbiol.">
        <title>Complete genome sequence of Corynebacterium casei LMG S-19264T (=DSM 44701T), isolated from a smear-ripened cheese.</title>
        <authorList>
            <consortium name="US DOE Joint Genome Institute (JGI-PGF)"/>
            <person name="Walter F."/>
            <person name="Albersmeier A."/>
            <person name="Kalinowski J."/>
            <person name="Ruckert C."/>
        </authorList>
    </citation>
    <scope>NUCLEOTIDE SEQUENCE [LARGE SCALE GENOMIC DNA]</scope>
    <source>
        <strain evidence="10 11">CGMCC 1.9161</strain>
    </source>
</reference>
<evidence type="ECO:0000256" key="5">
    <source>
        <dbReference type="ARBA" id="ARBA00022695"/>
    </source>
</evidence>
<comment type="cofactor">
    <cofactor evidence="1">
        <name>Mg(2+)</name>
        <dbReference type="ChEBI" id="CHEBI:18420"/>
    </cofactor>
</comment>
<evidence type="ECO:0000256" key="7">
    <source>
        <dbReference type="ARBA" id="ARBA00022842"/>
    </source>
</evidence>
<organism evidence="10 11">
    <name type="scientific">Salinarimonas ramus</name>
    <dbReference type="NCBI Taxonomy" id="690164"/>
    <lineage>
        <taxon>Bacteria</taxon>
        <taxon>Pseudomonadati</taxon>
        <taxon>Pseudomonadota</taxon>
        <taxon>Alphaproteobacteria</taxon>
        <taxon>Hyphomicrobiales</taxon>
        <taxon>Salinarimonadaceae</taxon>
        <taxon>Salinarimonas</taxon>
    </lineage>
</organism>
<comment type="caution">
    <text evidence="10">The sequence shown here is derived from an EMBL/GenBank/DDBJ whole genome shotgun (WGS) entry which is preliminary data.</text>
</comment>
<keyword evidence="5" id="KW-0548">Nucleotidyltransferase</keyword>
<evidence type="ECO:0000256" key="8">
    <source>
        <dbReference type="ARBA" id="ARBA00049336"/>
    </source>
</evidence>
<evidence type="ECO:0000256" key="6">
    <source>
        <dbReference type="ARBA" id="ARBA00022723"/>
    </source>
</evidence>
<comment type="catalytic activity">
    <reaction evidence="8">
        <text>dTTP + alpha-D-glucose 1-phosphate + H(+) = dTDP-alpha-D-glucose + diphosphate</text>
        <dbReference type="Rhea" id="RHEA:15225"/>
        <dbReference type="ChEBI" id="CHEBI:15378"/>
        <dbReference type="ChEBI" id="CHEBI:33019"/>
        <dbReference type="ChEBI" id="CHEBI:37568"/>
        <dbReference type="ChEBI" id="CHEBI:57477"/>
        <dbReference type="ChEBI" id="CHEBI:58601"/>
        <dbReference type="EC" id="2.7.7.24"/>
    </reaction>
</comment>
<keyword evidence="6" id="KW-0479">Metal-binding</keyword>
<evidence type="ECO:0000256" key="4">
    <source>
        <dbReference type="ARBA" id="ARBA00022679"/>
    </source>
</evidence>
<protein>
    <recommendedName>
        <fullName evidence="3">glucose-1-phosphate thymidylyltransferase</fullName>
        <ecNumber evidence="3">2.7.7.24</ecNumber>
    </recommendedName>
</protein>
<dbReference type="InterPro" id="IPR005907">
    <property type="entry name" value="G1P_thy_trans_s"/>
</dbReference>
<keyword evidence="11" id="KW-1185">Reference proteome</keyword>
<proteinExistence type="inferred from homology"/>
<keyword evidence="4" id="KW-0808">Transferase</keyword>
<gene>
    <name evidence="10" type="ORF">GCM10011322_38050</name>
</gene>
<dbReference type="PANTHER" id="PTHR43532">
    <property type="entry name" value="GLUCOSE-1-PHOSPHATE THYMIDYLYLTRANSFERASE"/>
    <property type="match status" value="1"/>
</dbReference>
<name>A0A917QF11_9HYPH</name>
<keyword evidence="7" id="KW-0460">Magnesium</keyword>
<dbReference type="SUPFAM" id="SSF53448">
    <property type="entry name" value="Nucleotide-diphospho-sugar transferases"/>
    <property type="match status" value="1"/>
</dbReference>
<dbReference type="EC" id="2.7.7.24" evidence="3"/>
<accession>A0A917QF11</accession>
<dbReference type="Gene3D" id="3.90.550.10">
    <property type="entry name" value="Spore Coat Polysaccharide Biosynthesis Protein SpsA, Chain A"/>
    <property type="match status" value="1"/>
</dbReference>
<dbReference type="GO" id="GO:0046872">
    <property type="term" value="F:metal ion binding"/>
    <property type="evidence" value="ECO:0007669"/>
    <property type="project" value="UniProtKB-KW"/>
</dbReference>
<dbReference type="InterPro" id="IPR005835">
    <property type="entry name" value="NTP_transferase_dom"/>
</dbReference>
<dbReference type="PANTHER" id="PTHR43532:SF1">
    <property type="entry name" value="GLUCOSE-1-PHOSPHATE THYMIDYLYLTRANSFERASE 1"/>
    <property type="match status" value="1"/>
</dbReference>
<feature type="domain" description="Nucleotidyl transferase" evidence="9">
    <location>
        <begin position="2"/>
        <end position="120"/>
    </location>
</feature>
<evidence type="ECO:0000259" key="9">
    <source>
        <dbReference type="Pfam" id="PF00483"/>
    </source>
</evidence>
<dbReference type="GO" id="GO:0008879">
    <property type="term" value="F:glucose-1-phosphate thymidylyltransferase activity"/>
    <property type="evidence" value="ECO:0007669"/>
    <property type="project" value="UniProtKB-EC"/>
</dbReference>